<dbReference type="SMART" id="SM00895">
    <property type="entry name" value="FCD"/>
    <property type="match status" value="1"/>
</dbReference>
<dbReference type="GO" id="GO:0003677">
    <property type="term" value="F:DNA binding"/>
    <property type="evidence" value="ECO:0007669"/>
    <property type="project" value="UniProtKB-KW"/>
</dbReference>
<dbReference type="KEGG" id="sarm:DVA86_22400"/>
<feature type="domain" description="HTH gntR-type" evidence="4">
    <location>
        <begin position="24"/>
        <end position="94"/>
    </location>
</feature>
<gene>
    <name evidence="5" type="ORF">DVA86_22400</name>
</gene>
<dbReference type="CDD" id="cd07377">
    <property type="entry name" value="WHTH_GntR"/>
    <property type="match status" value="1"/>
</dbReference>
<keyword evidence="3" id="KW-0804">Transcription</keyword>
<organism evidence="5 6">
    <name type="scientific">Streptomyces armeniacus</name>
    <dbReference type="NCBI Taxonomy" id="83291"/>
    <lineage>
        <taxon>Bacteria</taxon>
        <taxon>Bacillati</taxon>
        <taxon>Actinomycetota</taxon>
        <taxon>Actinomycetes</taxon>
        <taxon>Kitasatosporales</taxon>
        <taxon>Streptomycetaceae</taxon>
        <taxon>Streptomyces</taxon>
    </lineage>
</organism>
<protein>
    <submittedName>
        <fullName evidence="5">FadR family transcriptional regulator</fullName>
    </submittedName>
</protein>
<proteinExistence type="predicted"/>
<dbReference type="InterPro" id="IPR036390">
    <property type="entry name" value="WH_DNA-bd_sf"/>
</dbReference>
<evidence type="ECO:0000313" key="6">
    <source>
        <dbReference type="Proteomes" id="UP000254425"/>
    </source>
</evidence>
<dbReference type="Gene3D" id="1.10.10.10">
    <property type="entry name" value="Winged helix-like DNA-binding domain superfamily/Winged helix DNA-binding domain"/>
    <property type="match status" value="1"/>
</dbReference>
<dbReference type="PANTHER" id="PTHR43537:SF5">
    <property type="entry name" value="UXU OPERON TRANSCRIPTIONAL REGULATOR"/>
    <property type="match status" value="1"/>
</dbReference>
<keyword evidence="1" id="KW-0805">Transcription regulation</keyword>
<dbReference type="Pfam" id="PF07729">
    <property type="entry name" value="FCD"/>
    <property type="match status" value="1"/>
</dbReference>
<name>A0A345XTM0_9ACTN</name>
<accession>A0A345XTM0</accession>
<keyword evidence="6" id="KW-1185">Reference proteome</keyword>
<dbReference type="EMBL" id="CP031320">
    <property type="protein sequence ID" value="AXK34986.1"/>
    <property type="molecule type" value="Genomic_DNA"/>
</dbReference>
<evidence type="ECO:0000313" key="5">
    <source>
        <dbReference type="EMBL" id="AXK34986.1"/>
    </source>
</evidence>
<dbReference type="SMART" id="SM00345">
    <property type="entry name" value="HTH_GNTR"/>
    <property type="match status" value="1"/>
</dbReference>
<dbReference type="InterPro" id="IPR036388">
    <property type="entry name" value="WH-like_DNA-bd_sf"/>
</dbReference>
<keyword evidence="2" id="KW-0238">DNA-binding</keyword>
<evidence type="ECO:0000259" key="4">
    <source>
        <dbReference type="PROSITE" id="PS50949"/>
    </source>
</evidence>
<dbReference type="Pfam" id="PF00392">
    <property type="entry name" value="GntR"/>
    <property type="match status" value="1"/>
</dbReference>
<dbReference type="RefSeq" id="WP_208880842.1">
    <property type="nucleotide sequence ID" value="NZ_CP031320.1"/>
</dbReference>
<dbReference type="InterPro" id="IPR008920">
    <property type="entry name" value="TF_FadR/GntR_C"/>
</dbReference>
<evidence type="ECO:0000256" key="2">
    <source>
        <dbReference type="ARBA" id="ARBA00023125"/>
    </source>
</evidence>
<dbReference type="SUPFAM" id="SSF46785">
    <property type="entry name" value="Winged helix' DNA-binding domain"/>
    <property type="match status" value="1"/>
</dbReference>
<reference evidence="5 6" key="1">
    <citation type="submission" date="2018-07" db="EMBL/GenBank/DDBJ databases">
        <title>Draft genome of the type strain Streptomyces armeniacus ATCC 15676.</title>
        <authorList>
            <person name="Labana P."/>
            <person name="Gosse J.T."/>
            <person name="Boddy C.N."/>
        </authorList>
    </citation>
    <scope>NUCLEOTIDE SEQUENCE [LARGE SCALE GENOMIC DNA]</scope>
    <source>
        <strain evidence="5 6">ATCC 15676</strain>
    </source>
</reference>
<dbReference type="InterPro" id="IPR000524">
    <property type="entry name" value="Tscrpt_reg_HTH_GntR"/>
</dbReference>
<dbReference type="InterPro" id="IPR011711">
    <property type="entry name" value="GntR_C"/>
</dbReference>
<dbReference type="Proteomes" id="UP000254425">
    <property type="component" value="Chromosome"/>
</dbReference>
<evidence type="ECO:0000256" key="1">
    <source>
        <dbReference type="ARBA" id="ARBA00023015"/>
    </source>
</evidence>
<dbReference type="Gene3D" id="1.20.120.530">
    <property type="entry name" value="GntR ligand-binding domain-like"/>
    <property type="match status" value="1"/>
</dbReference>
<dbReference type="SUPFAM" id="SSF48008">
    <property type="entry name" value="GntR ligand-binding domain-like"/>
    <property type="match status" value="1"/>
</dbReference>
<evidence type="ECO:0000256" key="3">
    <source>
        <dbReference type="ARBA" id="ARBA00023163"/>
    </source>
</evidence>
<dbReference type="PROSITE" id="PS50949">
    <property type="entry name" value="HTH_GNTR"/>
    <property type="match status" value="1"/>
</dbReference>
<dbReference type="GO" id="GO:0003700">
    <property type="term" value="F:DNA-binding transcription factor activity"/>
    <property type="evidence" value="ECO:0007669"/>
    <property type="project" value="InterPro"/>
</dbReference>
<dbReference type="AlphaFoldDB" id="A0A345XTM0"/>
<sequence>MATQDDIGTPNPLASSALAAIRRTSAVDTVRARISLAVDLGLLAPGERLPNVRVTAAAMDVGEITVRRALSALEREGVVTRRPGRAGGTFVAARPSHHTVEQVAAYEKDSERVHRLIDERAVLETGFAHLAAARLDAAGLAGLDRCIADMDAAESWAEFRAADERFHLGVAEGAGLPPALELYRRVTKELYLYFLPYPMSYLRESNEEHRRIRAALGAGDAAEAARLTQEHVAELHRTMYVGLTGRTGPA</sequence>
<dbReference type="PANTHER" id="PTHR43537">
    <property type="entry name" value="TRANSCRIPTIONAL REGULATOR, GNTR FAMILY"/>
    <property type="match status" value="1"/>
</dbReference>